<feature type="transmembrane region" description="Helical" evidence="6">
    <location>
        <begin position="276"/>
        <end position="297"/>
    </location>
</feature>
<organism evidence="9 10">
    <name type="scientific">Chondrus crispus</name>
    <name type="common">Carrageen Irish moss</name>
    <name type="synonym">Polymorpha crispa</name>
    <dbReference type="NCBI Taxonomy" id="2769"/>
    <lineage>
        <taxon>Eukaryota</taxon>
        <taxon>Rhodophyta</taxon>
        <taxon>Florideophyceae</taxon>
        <taxon>Rhodymeniophycidae</taxon>
        <taxon>Gigartinales</taxon>
        <taxon>Gigartinaceae</taxon>
        <taxon>Chondrus</taxon>
    </lineage>
</organism>
<feature type="transmembrane region" description="Helical" evidence="6">
    <location>
        <begin position="45"/>
        <end position="63"/>
    </location>
</feature>
<feature type="domain" description="Major facilitator superfamily (MFS) profile" evidence="8">
    <location>
        <begin position="1"/>
        <end position="209"/>
    </location>
</feature>
<sequence>MPEWRIVACALAMCGIQVCYAAQINMGTAELLLLGISERAVSLAWLAGPLSGLIVQPLVGYASDSCTSALGRRRPFLIAGSLFTAVALLLFSNATALAAYLVPEERSMRVALVIAILSFFLLDFSIQAIQAPLRALVTDVVPRRQRSLANAYIGVFTGLGNLIGGLLTALKLTALIPIFQTDIQALFSIAALVLILTVAICVFVTTETPLRAAGYRPVAGVAGAEDLNYDGSPQRASPTSNTDLDGSLLLPAPPQQESQSTWVSLVTTLKGIPRPFWQVFAVQLCTWVGFFTLFVYVNTWVGRNVYLGNGRDPRGTPGRATFEKGVKLGGKGNAMTAVVTLAYSLALPRLLERFGTTFVYAFSQVVEAACLLCAPLLRGVPGQVEPSVELRLATVADIGLFGIVWATTMGVPWTLVGNALDSDPWYAQRVGLFTTLFNASQSFPQLIVAFAAPFILSMVQNDIAWVMFTGGICAALGALLVVFLRVDVFEGEEVAVIGEEED</sequence>
<feature type="transmembrane region" description="Helical" evidence="6">
    <location>
        <begin position="463"/>
        <end position="484"/>
    </location>
</feature>
<evidence type="ECO:0000313" key="9">
    <source>
        <dbReference type="EMBL" id="CDF33867.1"/>
    </source>
</evidence>
<keyword evidence="2" id="KW-0813">Transport</keyword>
<feature type="transmembrane region" description="Helical" evidence="6">
    <location>
        <begin position="108"/>
        <end position="129"/>
    </location>
</feature>
<dbReference type="Proteomes" id="UP000012073">
    <property type="component" value="Unassembled WGS sequence"/>
</dbReference>
<feature type="signal peptide" evidence="7">
    <location>
        <begin position="1"/>
        <end position="21"/>
    </location>
</feature>
<name>R7Q5R0_CHOCR</name>
<feature type="transmembrane region" description="Helical" evidence="6">
    <location>
        <begin position="398"/>
        <end position="420"/>
    </location>
</feature>
<reference evidence="10" key="1">
    <citation type="journal article" date="2013" name="Proc. Natl. Acad. Sci. U.S.A.">
        <title>Genome structure and metabolic features in the red seaweed Chondrus crispus shed light on evolution of the Archaeplastida.</title>
        <authorList>
            <person name="Collen J."/>
            <person name="Porcel B."/>
            <person name="Carre W."/>
            <person name="Ball S.G."/>
            <person name="Chaparro C."/>
            <person name="Tonon T."/>
            <person name="Barbeyron T."/>
            <person name="Michel G."/>
            <person name="Noel B."/>
            <person name="Valentin K."/>
            <person name="Elias M."/>
            <person name="Artiguenave F."/>
            <person name="Arun A."/>
            <person name="Aury J.M."/>
            <person name="Barbosa-Neto J.F."/>
            <person name="Bothwell J.H."/>
            <person name="Bouget F.Y."/>
            <person name="Brillet L."/>
            <person name="Cabello-Hurtado F."/>
            <person name="Capella-Gutierrez S."/>
            <person name="Charrier B."/>
            <person name="Cladiere L."/>
            <person name="Cock J.M."/>
            <person name="Coelho S.M."/>
            <person name="Colleoni C."/>
            <person name="Czjzek M."/>
            <person name="Da Silva C."/>
            <person name="Delage L."/>
            <person name="Denoeud F."/>
            <person name="Deschamps P."/>
            <person name="Dittami S.M."/>
            <person name="Gabaldon T."/>
            <person name="Gachon C.M."/>
            <person name="Groisillier A."/>
            <person name="Herve C."/>
            <person name="Jabbari K."/>
            <person name="Katinka M."/>
            <person name="Kloareg B."/>
            <person name="Kowalczyk N."/>
            <person name="Labadie K."/>
            <person name="Leblanc C."/>
            <person name="Lopez P.J."/>
            <person name="McLachlan D.H."/>
            <person name="Meslet-Cladiere L."/>
            <person name="Moustafa A."/>
            <person name="Nehr Z."/>
            <person name="Nyvall Collen P."/>
            <person name="Panaud O."/>
            <person name="Partensky F."/>
            <person name="Poulain J."/>
            <person name="Rensing S.A."/>
            <person name="Rousvoal S."/>
            <person name="Samson G."/>
            <person name="Symeonidi A."/>
            <person name="Weissenbach J."/>
            <person name="Zambounis A."/>
            <person name="Wincker P."/>
            <person name="Boyen C."/>
        </authorList>
    </citation>
    <scope>NUCLEOTIDE SEQUENCE [LARGE SCALE GENOMIC DNA]</scope>
    <source>
        <strain evidence="10">cv. Stackhouse</strain>
    </source>
</reference>
<gene>
    <name evidence="9" type="ORF">CHC_T00002450001</name>
</gene>
<keyword evidence="4 6" id="KW-1133">Transmembrane helix</keyword>
<dbReference type="PANTHER" id="PTHR19432:SF35">
    <property type="entry name" value="SOLUTE CARRIER FAMILY 45 MEMBER 3 ISOFORM X1"/>
    <property type="match status" value="1"/>
</dbReference>
<keyword evidence="5 6" id="KW-0472">Membrane</keyword>
<evidence type="ECO:0000256" key="6">
    <source>
        <dbReference type="SAM" id="Phobius"/>
    </source>
</evidence>
<dbReference type="OrthoDB" id="28755at2759"/>
<evidence type="ECO:0000256" key="7">
    <source>
        <dbReference type="SAM" id="SignalP"/>
    </source>
</evidence>
<dbReference type="OMA" id="FLMIMAW"/>
<evidence type="ECO:0000313" key="10">
    <source>
        <dbReference type="Proteomes" id="UP000012073"/>
    </source>
</evidence>
<evidence type="ECO:0000256" key="5">
    <source>
        <dbReference type="ARBA" id="ARBA00023136"/>
    </source>
</evidence>
<evidence type="ECO:0000256" key="3">
    <source>
        <dbReference type="ARBA" id="ARBA00022692"/>
    </source>
</evidence>
<evidence type="ECO:0000256" key="1">
    <source>
        <dbReference type="ARBA" id="ARBA00004141"/>
    </source>
</evidence>
<dbReference type="GO" id="GO:0016020">
    <property type="term" value="C:membrane"/>
    <property type="evidence" value="ECO:0007669"/>
    <property type="project" value="UniProtKB-SubCell"/>
</dbReference>
<dbReference type="PhylomeDB" id="R7Q5R0"/>
<dbReference type="RefSeq" id="XP_005713686.1">
    <property type="nucleotide sequence ID" value="XM_005713629.1"/>
</dbReference>
<protein>
    <recommendedName>
        <fullName evidence="8">Major facilitator superfamily (MFS) profile domain-containing protein</fullName>
    </recommendedName>
</protein>
<dbReference type="InterPro" id="IPR036259">
    <property type="entry name" value="MFS_trans_sf"/>
</dbReference>
<dbReference type="EMBL" id="HG001660">
    <property type="protein sequence ID" value="CDF33867.1"/>
    <property type="molecule type" value="Genomic_DNA"/>
</dbReference>
<dbReference type="KEGG" id="ccp:CHC_T00002450001"/>
<dbReference type="Gene3D" id="1.20.1250.20">
    <property type="entry name" value="MFS general substrate transporter like domains"/>
    <property type="match status" value="1"/>
</dbReference>
<dbReference type="InterPro" id="IPR011701">
    <property type="entry name" value="MFS"/>
</dbReference>
<dbReference type="InterPro" id="IPR020846">
    <property type="entry name" value="MFS_dom"/>
</dbReference>
<evidence type="ECO:0000256" key="2">
    <source>
        <dbReference type="ARBA" id="ARBA00022448"/>
    </source>
</evidence>
<evidence type="ECO:0000256" key="4">
    <source>
        <dbReference type="ARBA" id="ARBA00022989"/>
    </source>
</evidence>
<proteinExistence type="predicted"/>
<dbReference type="Pfam" id="PF07690">
    <property type="entry name" value="MFS_1"/>
    <property type="match status" value="1"/>
</dbReference>
<dbReference type="SUPFAM" id="SSF103473">
    <property type="entry name" value="MFS general substrate transporter"/>
    <property type="match status" value="1"/>
</dbReference>
<dbReference type="AlphaFoldDB" id="R7Q5R0"/>
<evidence type="ECO:0000259" key="8">
    <source>
        <dbReference type="PROSITE" id="PS50850"/>
    </source>
</evidence>
<keyword evidence="7" id="KW-0732">Signal</keyword>
<dbReference type="PROSITE" id="PS50850">
    <property type="entry name" value="MFS"/>
    <property type="match status" value="1"/>
</dbReference>
<feature type="transmembrane region" description="Helical" evidence="6">
    <location>
        <begin position="358"/>
        <end position="378"/>
    </location>
</feature>
<feature type="transmembrane region" description="Helical" evidence="6">
    <location>
        <begin position="334"/>
        <end position="351"/>
    </location>
</feature>
<feature type="chain" id="PRO_5004442600" description="Major facilitator superfamily (MFS) profile domain-containing protein" evidence="7">
    <location>
        <begin position="22"/>
        <end position="502"/>
    </location>
</feature>
<dbReference type="Gramene" id="CDF33867">
    <property type="protein sequence ID" value="CDF33867"/>
    <property type="gene ID" value="CHC_T00002450001"/>
</dbReference>
<keyword evidence="3 6" id="KW-0812">Transmembrane</keyword>
<keyword evidence="10" id="KW-1185">Reference proteome</keyword>
<feature type="transmembrane region" description="Helical" evidence="6">
    <location>
        <begin position="150"/>
        <end position="179"/>
    </location>
</feature>
<dbReference type="GO" id="GO:0008506">
    <property type="term" value="F:sucrose:proton symporter activity"/>
    <property type="evidence" value="ECO:0007669"/>
    <property type="project" value="TreeGrafter"/>
</dbReference>
<comment type="subcellular location">
    <subcellularLocation>
        <location evidence="1">Membrane</location>
        <topology evidence="1">Multi-pass membrane protein</topology>
    </subcellularLocation>
</comment>
<accession>R7Q5R0</accession>
<dbReference type="PANTHER" id="PTHR19432">
    <property type="entry name" value="SUGAR TRANSPORTER"/>
    <property type="match status" value="1"/>
</dbReference>
<feature type="transmembrane region" description="Helical" evidence="6">
    <location>
        <begin position="75"/>
        <end position="102"/>
    </location>
</feature>
<feature type="transmembrane region" description="Helical" evidence="6">
    <location>
        <begin position="185"/>
        <end position="206"/>
    </location>
</feature>
<feature type="transmembrane region" description="Helical" evidence="6">
    <location>
        <begin position="432"/>
        <end position="457"/>
    </location>
</feature>
<dbReference type="GeneID" id="17321400"/>